<gene>
    <name evidence="2" type="ORF">SOCEGT47_068330</name>
</gene>
<dbReference type="AlphaFoldDB" id="A0A4V0NEI3"/>
<accession>A0A4V0NEI3</accession>
<proteinExistence type="predicted"/>
<name>A0A4V0NEI3_SORCE</name>
<organism evidence="2 3">
    <name type="scientific">Sorangium cellulosum</name>
    <name type="common">Polyangium cellulosum</name>
    <dbReference type="NCBI Taxonomy" id="56"/>
    <lineage>
        <taxon>Bacteria</taxon>
        <taxon>Pseudomonadati</taxon>
        <taxon>Myxococcota</taxon>
        <taxon>Polyangia</taxon>
        <taxon>Polyangiales</taxon>
        <taxon>Polyangiaceae</taxon>
        <taxon>Sorangium</taxon>
    </lineage>
</organism>
<reference evidence="2 3" key="1">
    <citation type="submission" date="2015-09" db="EMBL/GenBank/DDBJ databases">
        <title>Sorangium comparison.</title>
        <authorList>
            <person name="Zaburannyi N."/>
            <person name="Bunk B."/>
            <person name="Overmann J."/>
            <person name="Mueller R."/>
        </authorList>
    </citation>
    <scope>NUCLEOTIDE SEQUENCE [LARGE SCALE GENOMIC DNA]</scope>
    <source>
        <strain evidence="2 3">So ceGT47</strain>
    </source>
</reference>
<sequence>MAIRSSTRGLRRARSAPVEGRAPRSSGGRAVDGGGAAHPLAPDTLRKVSFEIYRHLCKDDLLMRLPARLKGYASWLPSSWRILVIVDVDDDHCVELKRRLGPSPSTWSRNVIARGASGSCMLRCKR</sequence>
<feature type="region of interest" description="Disordered" evidence="1">
    <location>
        <begin position="1"/>
        <end position="41"/>
    </location>
</feature>
<dbReference type="EMBL" id="CP012670">
    <property type="protein sequence ID" value="AUX26272.1"/>
    <property type="molecule type" value="Genomic_DNA"/>
</dbReference>
<evidence type="ECO:0000313" key="3">
    <source>
        <dbReference type="Proteomes" id="UP000295781"/>
    </source>
</evidence>
<protein>
    <submittedName>
        <fullName evidence="2">Uncharacterized protein</fullName>
    </submittedName>
</protein>
<evidence type="ECO:0000256" key="1">
    <source>
        <dbReference type="SAM" id="MobiDB-lite"/>
    </source>
</evidence>
<evidence type="ECO:0000313" key="2">
    <source>
        <dbReference type="EMBL" id="AUX26272.1"/>
    </source>
</evidence>
<dbReference type="Proteomes" id="UP000295781">
    <property type="component" value="Chromosome"/>
</dbReference>